<accession>A0A7S4UF22</accession>
<organism evidence="2">
    <name type="scientific">Alexandrium monilatum</name>
    <dbReference type="NCBI Taxonomy" id="311494"/>
    <lineage>
        <taxon>Eukaryota</taxon>
        <taxon>Sar</taxon>
        <taxon>Alveolata</taxon>
        <taxon>Dinophyceae</taxon>
        <taxon>Gonyaulacales</taxon>
        <taxon>Pyrocystaceae</taxon>
        <taxon>Alexandrium</taxon>
    </lineage>
</organism>
<evidence type="ECO:0000256" key="1">
    <source>
        <dbReference type="SAM" id="MobiDB-lite"/>
    </source>
</evidence>
<evidence type="ECO:0000313" key="2">
    <source>
        <dbReference type="EMBL" id="CAE4560947.1"/>
    </source>
</evidence>
<name>A0A7S4UF22_9DINO</name>
<feature type="region of interest" description="Disordered" evidence="1">
    <location>
        <begin position="86"/>
        <end position="150"/>
    </location>
</feature>
<feature type="region of interest" description="Disordered" evidence="1">
    <location>
        <begin position="1"/>
        <end position="24"/>
    </location>
</feature>
<protein>
    <submittedName>
        <fullName evidence="2">Uncharacterized protein</fullName>
    </submittedName>
</protein>
<gene>
    <name evidence="2" type="ORF">AMON00008_LOCUS566</name>
</gene>
<reference evidence="2" key="1">
    <citation type="submission" date="2021-01" db="EMBL/GenBank/DDBJ databases">
        <authorList>
            <person name="Corre E."/>
            <person name="Pelletier E."/>
            <person name="Niang G."/>
            <person name="Scheremetjew M."/>
            <person name="Finn R."/>
            <person name="Kale V."/>
            <person name="Holt S."/>
            <person name="Cochrane G."/>
            <person name="Meng A."/>
            <person name="Brown T."/>
            <person name="Cohen L."/>
        </authorList>
    </citation>
    <scope>NUCLEOTIDE SEQUENCE</scope>
    <source>
        <strain evidence="2">CCMP3105</strain>
    </source>
</reference>
<dbReference type="AlphaFoldDB" id="A0A7S4UF22"/>
<proteinExistence type="predicted"/>
<dbReference type="EMBL" id="HBNR01000725">
    <property type="protein sequence ID" value="CAE4560947.1"/>
    <property type="molecule type" value="Transcribed_RNA"/>
</dbReference>
<sequence length="150" mass="15781">MARGDEGSPRVPFPGESPETMDDLRQECSTLRQRVSGLEAENAELAAQVREWRRWYAQSYRPQMEFLDLEVARLCSLAPPMSKTLGAARASGAASGSGSGGSWRAPSAVAPPGLRRCTSEAGGRAGTRMLRRPVAGGAELPPLAGGGAGR</sequence>